<proteinExistence type="predicted"/>
<evidence type="ECO:0000259" key="3">
    <source>
        <dbReference type="Pfam" id="PF13464"/>
    </source>
</evidence>
<dbReference type="InterPro" id="IPR050400">
    <property type="entry name" value="Bact_Cytoskel_RodZ"/>
</dbReference>
<keyword evidence="2" id="KW-0472">Membrane</keyword>
<feature type="transmembrane region" description="Helical" evidence="2">
    <location>
        <begin position="107"/>
        <end position="125"/>
    </location>
</feature>
<dbReference type="Pfam" id="PF13413">
    <property type="entry name" value="HTH_25"/>
    <property type="match status" value="1"/>
</dbReference>
<dbReference type="Proteomes" id="UP000831947">
    <property type="component" value="Chromosome"/>
</dbReference>
<protein>
    <submittedName>
        <fullName evidence="4">DUF4115 domain-containing protein</fullName>
    </submittedName>
</protein>
<dbReference type="SUPFAM" id="SSF47413">
    <property type="entry name" value="lambda repressor-like DNA-binding domains"/>
    <property type="match status" value="1"/>
</dbReference>
<keyword evidence="2" id="KW-0812">Transmembrane</keyword>
<gene>
    <name evidence="4" type="ORF">MOO47_05850</name>
</gene>
<feature type="domain" description="Cytoskeleton protein RodZ-like C-terminal" evidence="3">
    <location>
        <begin position="207"/>
        <end position="274"/>
    </location>
</feature>
<dbReference type="PANTHER" id="PTHR34475">
    <property type="match status" value="1"/>
</dbReference>
<dbReference type="Gene3D" id="1.10.260.40">
    <property type="entry name" value="lambda repressor-like DNA-binding domains"/>
    <property type="match status" value="1"/>
</dbReference>
<dbReference type="RefSeq" id="WP_249512526.1">
    <property type="nucleotide sequence ID" value="NZ_CP093365.1"/>
</dbReference>
<organism evidence="4 5">
    <name type="scientific">Bombilactobacillus thymidiniphilus</name>
    <dbReference type="NCBI Taxonomy" id="2923363"/>
    <lineage>
        <taxon>Bacteria</taxon>
        <taxon>Bacillati</taxon>
        <taxon>Bacillota</taxon>
        <taxon>Bacilli</taxon>
        <taxon>Lactobacillales</taxon>
        <taxon>Lactobacillaceae</taxon>
        <taxon>Bombilactobacillus</taxon>
    </lineage>
</organism>
<dbReference type="EMBL" id="CP093365">
    <property type="protein sequence ID" value="UQS83300.1"/>
    <property type="molecule type" value="Genomic_DNA"/>
</dbReference>
<name>A0ABY4PC09_9LACO</name>
<dbReference type="PANTHER" id="PTHR34475:SF1">
    <property type="entry name" value="CYTOSKELETON PROTEIN RODZ"/>
    <property type="match status" value="1"/>
</dbReference>
<keyword evidence="2" id="KW-1133">Transmembrane helix</keyword>
<sequence>MSELGDKLRDARLQKGYSIDDLQKITKIQKRYLTAIEEGAFDRLPGDFYVRAFIKQYAQSVGLDSAKLFDEYVAEIPTVQTEEPSEDVPVIKKESLLSNLKRHWPQVTILAIVILIVVFIAVAVAQTHKKNDAQIPDSGQEQVAKKPAAKKKKPAKSSNKAPDNKKAEQQKERNLKIVADQDATDQFTIENWQAEQQHTVNVTTQDADAWITVKVADTVLWQGTVTAGSSKDISVGNDVKELQIKTGNAPVTKIKINNQDLPVAEKQTGTVHNYTLKIKE</sequence>
<dbReference type="InterPro" id="IPR010982">
    <property type="entry name" value="Lambda_DNA-bd_dom_sf"/>
</dbReference>
<feature type="region of interest" description="Disordered" evidence="1">
    <location>
        <begin position="130"/>
        <end position="177"/>
    </location>
</feature>
<evidence type="ECO:0000313" key="5">
    <source>
        <dbReference type="Proteomes" id="UP000831947"/>
    </source>
</evidence>
<evidence type="ECO:0000313" key="4">
    <source>
        <dbReference type="EMBL" id="UQS83300.1"/>
    </source>
</evidence>
<keyword evidence="5" id="KW-1185">Reference proteome</keyword>
<feature type="compositionally biased region" description="Basic and acidic residues" evidence="1">
    <location>
        <begin position="162"/>
        <end position="175"/>
    </location>
</feature>
<reference evidence="4 5" key="1">
    <citation type="journal article" date="2022" name="Int. J. Syst. Evol. Microbiol.">
        <title>Apilactobacillus apisilvae sp. nov., Nicolia spurrieriana gen. nov. sp. nov., Bombilactobacillus folatiphilus sp. nov. and Bombilactobacillus thymidiniphilus sp. nov., four new lactic acid bacterial isolates from stingless bees Tetragonula carbonaria and Austroplebeia australis.</title>
        <authorList>
            <person name="Oliphant S.A."/>
            <person name="Watson-Haigh N.S."/>
            <person name="Sumby K.M."/>
            <person name="Gardner J."/>
            <person name="Groom S."/>
            <person name="Jiranek V."/>
        </authorList>
    </citation>
    <scope>NUCLEOTIDE SEQUENCE [LARGE SCALE GENOMIC DNA]</scope>
    <source>
        <strain evidence="4 5">SG4_A1</strain>
    </source>
</reference>
<dbReference type="InterPro" id="IPR025194">
    <property type="entry name" value="RodZ-like_C"/>
</dbReference>
<accession>A0ABY4PC09</accession>
<evidence type="ECO:0000256" key="2">
    <source>
        <dbReference type="SAM" id="Phobius"/>
    </source>
</evidence>
<evidence type="ECO:0000256" key="1">
    <source>
        <dbReference type="SAM" id="MobiDB-lite"/>
    </source>
</evidence>
<dbReference type="Pfam" id="PF13464">
    <property type="entry name" value="RodZ_C"/>
    <property type="match status" value="1"/>
</dbReference>